<dbReference type="Pfam" id="PF12770">
    <property type="entry name" value="CHAT"/>
    <property type="match status" value="1"/>
</dbReference>
<name>A0ABP3D1K3_9PSEU</name>
<protein>
    <submittedName>
        <fullName evidence="2">CHAT domain-containing protein</fullName>
    </submittedName>
</protein>
<accession>A0ABP3D1K3</accession>
<dbReference type="Gene3D" id="1.25.40.10">
    <property type="entry name" value="Tetratricopeptide repeat domain"/>
    <property type="match status" value="2"/>
</dbReference>
<gene>
    <name evidence="2" type="ORF">GCM10010492_18560</name>
</gene>
<dbReference type="InterPro" id="IPR024983">
    <property type="entry name" value="CHAT_dom"/>
</dbReference>
<keyword evidence="3" id="KW-1185">Reference proteome</keyword>
<evidence type="ECO:0000313" key="2">
    <source>
        <dbReference type="EMBL" id="GAA0220729.1"/>
    </source>
</evidence>
<dbReference type="EMBL" id="BAAABU010000003">
    <property type="protein sequence ID" value="GAA0220729.1"/>
    <property type="molecule type" value="Genomic_DNA"/>
</dbReference>
<dbReference type="InterPro" id="IPR011990">
    <property type="entry name" value="TPR-like_helical_dom_sf"/>
</dbReference>
<sequence length="1308" mass="138969">MRVRDELIQDLFGRITRADNGDADAVLAPEAEAAGEELLKFVSPSGKFDFDVLHVVGTLHLARSMWQEEPAATASHALAETLLAPVFLLRPDLAPPIWEGDPDAPEGRRRRDLGSALVRVGVLLADPAAFAVAVDVLAPTAGDPADPFAAGCGVVLAAAARLASWHTGDANALTAAQAVAQRVLAAEPSDATAAARAELVRALLLEHSRTGDQAVLDRAVEHARLAPPDDPEALGVAAVALALSAERAGDRALAREAVASARAAVALRHEPDQLVALATTLHTTAELTGDPAALTEITDLLRPFLGSGSQELLYLHGSALFRVASTEPAALDETVAVLGAAVARIPPTHPDHPVRTGMYAEALWRRWRHTGDRGSRDAALAVLDGGDDPRLRGTRVDYLVELAAAGHDVADVDAALAAGPGWEHRATLLGHRYDLVGDRAALLEAIALNRAHLAAPEDPEDEARVAHNAAVLLRKLHDLDRTPEVLADALALARRGATAHPEPTGAQAERLALLALLTADSGQVEDGVRLATEAVAACPPDHPRRSAVLARAAEVHFRHHDATGARTSLDTAIALGRAVLAEGDQAQALNLLTLALRRRADLSPDLHTLDEAVDFGLRAIEEQPFSRLRATTALNLAGSLAERYRRGHDVDDLHRALQVLRDHLGAVPPTDDLQARLTDQVGLVMNLLYQRTGEQDLLRERVRIAERGAERFGPHDPIRPQVLNNLSSSLLERYFLDGDRADAEKAVAAAREAVALTPAGLAIRGSRLLNLAIALGVLGEATGGLGPVREAVRVAEASAGVLNAPPATRIRAHRVWGRWAVVLGQWQTALAAFAGGVDLVAQVAPRHVRRADREFRLADLRGVHTDAAAAALATGDPVRAVELLEQARGVLLVDELDARAGSLALRDRAPHLAAEWDAVLEELADESQSTDEREALSRRWRDVLDRIRAVPGLEAFLRPPSALDLRVADGTVVLVNVSQWRCDALLITRRGVSSKRLRRVTLEEVEQRAGAYLAALDALDGGDLVARFDAQAVVRETLVWLWDAIAGPVLKALGHTRAPRAAWPRVWWCPTGALTHLPLHAAGRHDVPGESVLDRVVSSYTPTARTLGHTRSRPPATRRDLLAVAMPTTPGHADLPATDAEATDLAALLAAAEPLRGPAATRAAVLAALPHATWAHFACHAHSDPLVPSAGHLLLADGPLTVADIGRLRLADAELAYLSACSTARTGRSAPDEVITLASAFQLAGFRHVVGALWPIQDAVAARAAAAFHRRVHAGAHPAVALHEVLRALRAEFPLAASQWAGYVHVGS</sequence>
<dbReference type="Proteomes" id="UP001500416">
    <property type="component" value="Unassembled WGS sequence"/>
</dbReference>
<evidence type="ECO:0000259" key="1">
    <source>
        <dbReference type="Pfam" id="PF12770"/>
    </source>
</evidence>
<proteinExistence type="predicted"/>
<reference evidence="3" key="1">
    <citation type="journal article" date="2019" name="Int. J. Syst. Evol. Microbiol.">
        <title>The Global Catalogue of Microorganisms (GCM) 10K type strain sequencing project: providing services to taxonomists for standard genome sequencing and annotation.</title>
        <authorList>
            <consortium name="The Broad Institute Genomics Platform"/>
            <consortium name="The Broad Institute Genome Sequencing Center for Infectious Disease"/>
            <person name="Wu L."/>
            <person name="Ma J."/>
        </authorList>
    </citation>
    <scope>NUCLEOTIDE SEQUENCE [LARGE SCALE GENOMIC DNA]</scope>
    <source>
        <strain evidence="3">JCM 3380</strain>
    </source>
</reference>
<comment type="caution">
    <text evidence="2">The sequence shown here is derived from an EMBL/GenBank/DDBJ whole genome shotgun (WGS) entry which is preliminary data.</text>
</comment>
<organism evidence="2 3">
    <name type="scientific">Saccharothrix mutabilis subsp. mutabilis</name>
    <dbReference type="NCBI Taxonomy" id="66855"/>
    <lineage>
        <taxon>Bacteria</taxon>
        <taxon>Bacillati</taxon>
        <taxon>Actinomycetota</taxon>
        <taxon>Actinomycetes</taxon>
        <taxon>Pseudonocardiales</taxon>
        <taxon>Pseudonocardiaceae</taxon>
        <taxon>Saccharothrix</taxon>
    </lineage>
</organism>
<evidence type="ECO:0000313" key="3">
    <source>
        <dbReference type="Proteomes" id="UP001500416"/>
    </source>
</evidence>
<feature type="domain" description="CHAT" evidence="1">
    <location>
        <begin position="1036"/>
        <end position="1308"/>
    </location>
</feature>